<evidence type="ECO:0000313" key="2">
    <source>
        <dbReference type="Proteomes" id="UP000076632"/>
    </source>
</evidence>
<dbReference type="InParanoid" id="A0A165I415"/>
<dbReference type="GeneID" id="28902138"/>
<dbReference type="AlphaFoldDB" id="A0A165I415"/>
<dbReference type="Proteomes" id="UP000076632">
    <property type="component" value="Unassembled WGS sequence"/>
</dbReference>
<sequence>MWVFGGIGLIEVRFQVHIIHKGLFYRNIYWLSLQVEDPKYGAGSLDFISIAENILIAPGVRDQHILSLVDSLSWRKQYTRLLNMCEVKFYKSEECGHEWAILSEPCKEGRDLLNCPTVQNKCRKIRPPRGPPTAASCKECPLHGLQGDYDMKNTRMVKKTRTGYRIGFGPGKRQPGTDFVCCVIQ</sequence>
<proteinExistence type="predicted"/>
<evidence type="ECO:0000313" key="1">
    <source>
        <dbReference type="EMBL" id="KZF24352.1"/>
    </source>
</evidence>
<protein>
    <submittedName>
        <fullName evidence="1">Uncharacterized protein</fullName>
    </submittedName>
</protein>
<reference evidence="1 2" key="1">
    <citation type="journal article" date="2016" name="Fungal Biol.">
        <title>The genome of Xylona heveae provides a window into fungal endophytism.</title>
        <authorList>
            <person name="Gazis R."/>
            <person name="Kuo A."/>
            <person name="Riley R."/>
            <person name="LaButti K."/>
            <person name="Lipzen A."/>
            <person name="Lin J."/>
            <person name="Amirebrahimi M."/>
            <person name="Hesse C.N."/>
            <person name="Spatafora J.W."/>
            <person name="Henrissat B."/>
            <person name="Hainaut M."/>
            <person name="Grigoriev I.V."/>
            <person name="Hibbett D.S."/>
        </authorList>
    </citation>
    <scope>NUCLEOTIDE SEQUENCE [LARGE SCALE GENOMIC DNA]</scope>
    <source>
        <strain evidence="1 2">TC161</strain>
    </source>
</reference>
<dbReference type="RefSeq" id="XP_018189907.1">
    <property type="nucleotide sequence ID" value="XM_018337001.1"/>
</dbReference>
<gene>
    <name evidence="1" type="ORF">L228DRAFT_95056</name>
</gene>
<name>A0A165I415_XYLHT</name>
<accession>A0A165I415</accession>
<dbReference type="EMBL" id="KV407456">
    <property type="protein sequence ID" value="KZF24352.1"/>
    <property type="molecule type" value="Genomic_DNA"/>
</dbReference>
<keyword evidence="2" id="KW-1185">Reference proteome</keyword>
<organism evidence="1 2">
    <name type="scientific">Xylona heveae (strain CBS 132557 / TC161)</name>
    <dbReference type="NCBI Taxonomy" id="1328760"/>
    <lineage>
        <taxon>Eukaryota</taxon>
        <taxon>Fungi</taxon>
        <taxon>Dikarya</taxon>
        <taxon>Ascomycota</taxon>
        <taxon>Pezizomycotina</taxon>
        <taxon>Xylonomycetes</taxon>
        <taxon>Xylonales</taxon>
        <taxon>Xylonaceae</taxon>
        <taxon>Xylona</taxon>
    </lineage>
</organism>